<name>A0A084GZY0_METID</name>
<dbReference type="OrthoDB" id="2356263at2"/>
<dbReference type="InterPro" id="IPR009057">
    <property type="entry name" value="Homeodomain-like_sf"/>
</dbReference>
<feature type="domain" description="HTH tetR-type" evidence="3">
    <location>
        <begin position="5"/>
        <end position="65"/>
    </location>
</feature>
<feature type="DNA-binding region" description="H-T-H motif" evidence="2">
    <location>
        <begin position="28"/>
        <end position="47"/>
    </location>
</feature>
<dbReference type="Gene3D" id="1.10.357.10">
    <property type="entry name" value="Tetracycline Repressor, domain 2"/>
    <property type="match status" value="1"/>
</dbReference>
<dbReference type="Pfam" id="PF00440">
    <property type="entry name" value="TetR_N"/>
    <property type="match status" value="1"/>
</dbReference>
<evidence type="ECO:0000313" key="5">
    <source>
        <dbReference type="Proteomes" id="UP000028549"/>
    </source>
</evidence>
<dbReference type="Proteomes" id="UP000028549">
    <property type="component" value="Unassembled WGS sequence"/>
</dbReference>
<comment type="caution">
    <text evidence="4">The sequence shown here is derived from an EMBL/GenBank/DDBJ whole genome shotgun (WGS) entry which is preliminary data.</text>
</comment>
<dbReference type="AlphaFoldDB" id="A0A084GZY0"/>
<dbReference type="GO" id="GO:0003677">
    <property type="term" value="F:DNA binding"/>
    <property type="evidence" value="ECO:0007669"/>
    <property type="project" value="UniProtKB-UniRule"/>
</dbReference>
<dbReference type="RefSeq" id="WP_029565952.1">
    <property type="nucleotide sequence ID" value="NZ_JNVC02000004.1"/>
</dbReference>
<dbReference type="STRING" id="246786.GS18_0208645"/>
<dbReference type="InterPro" id="IPR001647">
    <property type="entry name" value="HTH_TetR"/>
</dbReference>
<evidence type="ECO:0000256" key="2">
    <source>
        <dbReference type="PROSITE-ProRule" id="PRU00335"/>
    </source>
</evidence>
<dbReference type="SUPFAM" id="SSF46689">
    <property type="entry name" value="Homeodomain-like"/>
    <property type="match status" value="1"/>
</dbReference>
<evidence type="ECO:0000259" key="3">
    <source>
        <dbReference type="PROSITE" id="PS50977"/>
    </source>
</evidence>
<protein>
    <recommendedName>
        <fullName evidence="3">HTH tetR-type domain-containing protein</fullName>
    </recommendedName>
</protein>
<reference evidence="4 5" key="1">
    <citation type="journal article" date="2005" name="Int. J. Syst. Evol. Microbiol.">
        <title>Bacillus cibi sp. nov., isolated from jeotgal, a traditional Korean fermented seafood.</title>
        <authorList>
            <person name="Yoon J.H."/>
            <person name="Lee C.H."/>
            <person name="Oh T.K."/>
        </authorList>
    </citation>
    <scope>NUCLEOTIDE SEQUENCE [LARGE SCALE GENOMIC DNA]</scope>
    <source>
        <strain evidence="4 5">DSM 16189</strain>
    </source>
</reference>
<organism evidence="4 5">
    <name type="scientific">Metabacillus indicus</name>
    <name type="common">Bacillus indicus</name>
    <dbReference type="NCBI Taxonomy" id="246786"/>
    <lineage>
        <taxon>Bacteria</taxon>
        <taxon>Bacillati</taxon>
        <taxon>Bacillota</taxon>
        <taxon>Bacilli</taxon>
        <taxon>Bacillales</taxon>
        <taxon>Bacillaceae</taxon>
        <taxon>Metabacillus</taxon>
    </lineage>
</organism>
<evidence type="ECO:0000256" key="1">
    <source>
        <dbReference type="ARBA" id="ARBA00023125"/>
    </source>
</evidence>
<accession>A0A084GZY0</accession>
<keyword evidence="1 2" id="KW-0238">DNA-binding</keyword>
<keyword evidence="5" id="KW-1185">Reference proteome</keyword>
<dbReference type="EMBL" id="JNVC02000004">
    <property type="protein sequence ID" value="KEZ52892.1"/>
    <property type="molecule type" value="Genomic_DNA"/>
</dbReference>
<proteinExistence type="predicted"/>
<gene>
    <name evidence="4" type="ORF">GS18_0208645</name>
</gene>
<dbReference type="PROSITE" id="PS50977">
    <property type="entry name" value="HTH_TETR_2"/>
    <property type="match status" value="1"/>
</dbReference>
<evidence type="ECO:0000313" key="4">
    <source>
        <dbReference type="EMBL" id="KEZ52892.1"/>
    </source>
</evidence>
<sequence length="184" mass="21138">MKKGELRKQTLKNKLAEYILHHGLQTASLRNLAEAAETSDRMLLHYFHDKEQLLTEVLTLISDNLITILKKSPADPMPYSKLVPHMYHLMKEPEVKPFMRLWLELIALASKKENPYYPVARMIGEGFKHYFALLLDAEDDEQKERLAALTLVTVEGIALLDAIDFDANIEKAIESITSNNEKYL</sequence>